<keyword evidence="1" id="KW-0812">Transmembrane</keyword>
<keyword evidence="3" id="KW-1185">Reference proteome</keyword>
<dbReference type="RefSeq" id="WP_379915366.1">
    <property type="nucleotide sequence ID" value="NZ_JBHUDD010000055.1"/>
</dbReference>
<comment type="caution">
    <text evidence="2">The sequence shown here is derived from an EMBL/GenBank/DDBJ whole genome shotgun (WGS) entry which is preliminary data.</text>
</comment>
<organism evidence="2 3">
    <name type="scientific">Lacimonas salitolerans</name>
    <dbReference type="NCBI Taxonomy" id="1323750"/>
    <lineage>
        <taxon>Bacteria</taxon>
        <taxon>Pseudomonadati</taxon>
        <taxon>Pseudomonadota</taxon>
        <taxon>Alphaproteobacteria</taxon>
        <taxon>Rhodobacterales</taxon>
        <taxon>Paracoccaceae</taxon>
        <taxon>Lacimonas</taxon>
    </lineage>
</organism>
<feature type="transmembrane region" description="Helical" evidence="1">
    <location>
        <begin position="6"/>
        <end position="30"/>
    </location>
</feature>
<keyword evidence="1" id="KW-0472">Membrane</keyword>
<dbReference type="Proteomes" id="UP001597186">
    <property type="component" value="Unassembled WGS sequence"/>
</dbReference>
<dbReference type="EMBL" id="JBHUDD010000055">
    <property type="protein sequence ID" value="MFD1509819.1"/>
    <property type="molecule type" value="Genomic_DNA"/>
</dbReference>
<name>A0ABW4EIG9_9RHOB</name>
<sequence length="108" mass="11493">MIDRTELWIVIIGLGLGSFALRFVFLGLIGDREMPEWVLRHLRYTAVAVLPAIVAPLVIWPAATDGQPDPVRATAALVTLAVGYFTKNVLLAIGLGAGTLAGGLLWLG</sequence>
<keyword evidence="1" id="KW-1133">Transmembrane helix</keyword>
<feature type="transmembrane region" description="Helical" evidence="1">
    <location>
        <begin position="89"/>
        <end position="107"/>
    </location>
</feature>
<evidence type="ECO:0000313" key="2">
    <source>
        <dbReference type="EMBL" id="MFD1509819.1"/>
    </source>
</evidence>
<accession>A0ABW4EIG9</accession>
<reference evidence="3" key="1">
    <citation type="journal article" date="2019" name="Int. J. Syst. Evol. Microbiol.">
        <title>The Global Catalogue of Microorganisms (GCM) 10K type strain sequencing project: providing services to taxonomists for standard genome sequencing and annotation.</title>
        <authorList>
            <consortium name="The Broad Institute Genomics Platform"/>
            <consortium name="The Broad Institute Genome Sequencing Center for Infectious Disease"/>
            <person name="Wu L."/>
            <person name="Ma J."/>
        </authorList>
    </citation>
    <scope>NUCLEOTIDE SEQUENCE [LARGE SCALE GENOMIC DNA]</scope>
    <source>
        <strain evidence="3">CGMCC 1.12477</strain>
    </source>
</reference>
<dbReference type="InterPro" id="IPR008407">
    <property type="entry name" value="Brnchd-chn_aa_trnsp_AzlD"/>
</dbReference>
<feature type="transmembrane region" description="Helical" evidence="1">
    <location>
        <begin position="42"/>
        <end position="63"/>
    </location>
</feature>
<dbReference type="Pfam" id="PF05437">
    <property type="entry name" value="AzlD"/>
    <property type="match status" value="1"/>
</dbReference>
<proteinExistence type="predicted"/>
<evidence type="ECO:0000256" key="1">
    <source>
        <dbReference type="SAM" id="Phobius"/>
    </source>
</evidence>
<evidence type="ECO:0000313" key="3">
    <source>
        <dbReference type="Proteomes" id="UP001597186"/>
    </source>
</evidence>
<protein>
    <submittedName>
        <fullName evidence="2">AzlD domain-containing protein</fullName>
    </submittedName>
</protein>
<gene>
    <name evidence="2" type="ORF">ACFTOW_10425</name>
</gene>